<evidence type="ECO:0000259" key="10">
    <source>
        <dbReference type="Pfam" id="PF00697"/>
    </source>
</evidence>
<dbReference type="EMBL" id="LILC01000019">
    <property type="protein sequence ID" value="KOO44100.1"/>
    <property type="molecule type" value="Genomic_DNA"/>
</dbReference>
<evidence type="ECO:0000256" key="7">
    <source>
        <dbReference type="ARBA" id="ARBA00023141"/>
    </source>
</evidence>
<dbReference type="InterPro" id="IPR013785">
    <property type="entry name" value="Aldolase_TIM"/>
</dbReference>
<proteinExistence type="inferred from homology"/>
<dbReference type="GO" id="GO:0000162">
    <property type="term" value="P:L-tryptophan biosynthetic process"/>
    <property type="evidence" value="ECO:0007669"/>
    <property type="project" value="UniProtKB-UniRule"/>
</dbReference>
<dbReference type="HAMAP" id="MF_00135">
    <property type="entry name" value="PRAI"/>
    <property type="match status" value="1"/>
</dbReference>
<dbReference type="OrthoDB" id="9786954at2"/>
<accession>A0A0M0KZ55</accession>
<evidence type="ECO:0000313" key="12">
    <source>
        <dbReference type="Proteomes" id="UP000037558"/>
    </source>
</evidence>
<feature type="domain" description="N-(5'phosphoribosyl) anthranilate isomerase (PRAI)" evidence="10">
    <location>
        <begin position="4"/>
        <end position="201"/>
    </location>
</feature>
<dbReference type="STRING" id="284581.AMD01_15380"/>
<comment type="similarity">
    <text evidence="9">Belongs to the TrpF family.</text>
</comment>
<protein>
    <recommendedName>
        <fullName evidence="4 9">N-(5'-phosphoribosyl)anthranilate isomerase</fullName>
        <shortName evidence="9">PRAI</shortName>
        <ecNumber evidence="3 9">5.3.1.24</ecNumber>
    </recommendedName>
</protein>
<dbReference type="CDD" id="cd00405">
    <property type="entry name" value="PRAI"/>
    <property type="match status" value="1"/>
</dbReference>
<dbReference type="PANTHER" id="PTHR42894">
    <property type="entry name" value="N-(5'-PHOSPHORIBOSYL)ANTHRANILATE ISOMERASE"/>
    <property type="match status" value="1"/>
</dbReference>
<dbReference type="Proteomes" id="UP000037558">
    <property type="component" value="Unassembled WGS sequence"/>
</dbReference>
<evidence type="ECO:0000256" key="1">
    <source>
        <dbReference type="ARBA" id="ARBA00001164"/>
    </source>
</evidence>
<dbReference type="EC" id="5.3.1.24" evidence="3 9"/>
<comment type="pathway">
    <text evidence="2 9">Amino-acid biosynthesis; L-tryptophan biosynthesis; L-tryptophan from chorismate: step 3/5.</text>
</comment>
<dbReference type="InterPro" id="IPR001240">
    <property type="entry name" value="PRAI_dom"/>
</dbReference>
<keyword evidence="5 9" id="KW-0028">Amino-acid biosynthesis</keyword>
<dbReference type="RefSeq" id="WP_053402310.1">
    <property type="nucleotide sequence ID" value="NZ_JAUKEN010000001.1"/>
</dbReference>
<evidence type="ECO:0000256" key="6">
    <source>
        <dbReference type="ARBA" id="ARBA00022822"/>
    </source>
</evidence>
<dbReference type="InterPro" id="IPR044643">
    <property type="entry name" value="TrpF_fam"/>
</dbReference>
<dbReference type="NCBIfam" id="NF002301">
    <property type="entry name" value="PRK01222.2-1"/>
    <property type="match status" value="1"/>
</dbReference>
<organism evidence="11 12">
    <name type="scientific">Priestia koreensis</name>
    <dbReference type="NCBI Taxonomy" id="284581"/>
    <lineage>
        <taxon>Bacteria</taxon>
        <taxon>Bacillati</taxon>
        <taxon>Bacillota</taxon>
        <taxon>Bacilli</taxon>
        <taxon>Bacillales</taxon>
        <taxon>Bacillaceae</taxon>
        <taxon>Priestia</taxon>
    </lineage>
</organism>
<dbReference type="Gene3D" id="3.20.20.70">
    <property type="entry name" value="Aldolase class I"/>
    <property type="match status" value="1"/>
</dbReference>
<dbReference type="PATRIC" id="fig|284581.3.peg.4154"/>
<dbReference type="AlphaFoldDB" id="A0A0M0KZ55"/>
<evidence type="ECO:0000256" key="3">
    <source>
        <dbReference type="ARBA" id="ARBA00012572"/>
    </source>
</evidence>
<dbReference type="SUPFAM" id="SSF51366">
    <property type="entry name" value="Ribulose-phoshate binding barrel"/>
    <property type="match status" value="1"/>
</dbReference>
<dbReference type="Pfam" id="PF00697">
    <property type="entry name" value="PRAI"/>
    <property type="match status" value="1"/>
</dbReference>
<gene>
    <name evidence="9" type="primary">trpF</name>
    <name evidence="11" type="ORF">AMD01_15380</name>
</gene>
<dbReference type="GO" id="GO:0004640">
    <property type="term" value="F:phosphoribosylanthranilate isomerase activity"/>
    <property type="evidence" value="ECO:0007669"/>
    <property type="project" value="UniProtKB-UniRule"/>
</dbReference>
<dbReference type="PANTHER" id="PTHR42894:SF1">
    <property type="entry name" value="N-(5'-PHOSPHORIBOSYL)ANTHRANILATE ISOMERASE"/>
    <property type="match status" value="1"/>
</dbReference>
<sequence>MRTVKYCGIRTLEDYEMVSDSLGSYIGFIFYEKSKRFVTPESVKEWGPKAKRHVGVFVNASDEWIDHSITYASLDVVQLHGTESLADIQRIKNRYEVEVWKAIPHGEDTISLIHTYAPHVDALLLDSKVDNTFGGTGKTFDWSFLPTYMEVMESYETPLFVAGGITVNNIHSLLTYDPFGIDLSSGIEEDGKKNKQKLQEIEREIQK</sequence>
<evidence type="ECO:0000256" key="5">
    <source>
        <dbReference type="ARBA" id="ARBA00022605"/>
    </source>
</evidence>
<comment type="catalytic activity">
    <reaction evidence="1 9">
        <text>N-(5-phospho-beta-D-ribosyl)anthranilate = 1-(2-carboxyphenylamino)-1-deoxy-D-ribulose 5-phosphate</text>
        <dbReference type="Rhea" id="RHEA:21540"/>
        <dbReference type="ChEBI" id="CHEBI:18277"/>
        <dbReference type="ChEBI" id="CHEBI:58613"/>
        <dbReference type="EC" id="5.3.1.24"/>
    </reaction>
</comment>
<keyword evidence="8 9" id="KW-0413">Isomerase</keyword>
<comment type="caution">
    <text evidence="11">The sequence shown here is derived from an EMBL/GenBank/DDBJ whole genome shotgun (WGS) entry which is preliminary data.</text>
</comment>
<name>A0A0M0KZ55_9BACI</name>
<evidence type="ECO:0000256" key="4">
    <source>
        <dbReference type="ARBA" id="ARBA00022272"/>
    </source>
</evidence>
<evidence type="ECO:0000313" key="11">
    <source>
        <dbReference type="EMBL" id="KOO44100.1"/>
    </source>
</evidence>
<reference evidence="12" key="1">
    <citation type="submission" date="2015-08" db="EMBL/GenBank/DDBJ databases">
        <title>Fjat-14210 dsm16467.</title>
        <authorList>
            <person name="Liu B."/>
            <person name="Wang J."/>
            <person name="Zhu Y."/>
            <person name="Liu G."/>
            <person name="Chen Q."/>
            <person name="Chen Z."/>
            <person name="Lan J."/>
            <person name="Che J."/>
            <person name="Ge C."/>
            <person name="Shi H."/>
            <person name="Pan Z."/>
            <person name="Liu X."/>
        </authorList>
    </citation>
    <scope>NUCLEOTIDE SEQUENCE [LARGE SCALE GENOMIC DNA]</scope>
    <source>
        <strain evidence="12">DSM 16467</strain>
    </source>
</reference>
<evidence type="ECO:0000256" key="9">
    <source>
        <dbReference type="HAMAP-Rule" id="MF_00135"/>
    </source>
</evidence>
<evidence type="ECO:0000256" key="2">
    <source>
        <dbReference type="ARBA" id="ARBA00004664"/>
    </source>
</evidence>
<dbReference type="UniPathway" id="UPA00035">
    <property type="reaction ID" value="UER00042"/>
</dbReference>
<keyword evidence="6 9" id="KW-0822">Tryptophan biosynthesis</keyword>
<evidence type="ECO:0000256" key="8">
    <source>
        <dbReference type="ARBA" id="ARBA00023235"/>
    </source>
</evidence>
<dbReference type="InterPro" id="IPR011060">
    <property type="entry name" value="RibuloseP-bd_barrel"/>
</dbReference>
<keyword evidence="7 9" id="KW-0057">Aromatic amino acid biosynthesis</keyword>
<keyword evidence="12" id="KW-1185">Reference proteome</keyword>